<keyword evidence="6" id="KW-1015">Disulfide bond</keyword>
<evidence type="ECO:0000256" key="2">
    <source>
        <dbReference type="ARBA" id="ARBA00010472"/>
    </source>
</evidence>
<evidence type="ECO:0000256" key="6">
    <source>
        <dbReference type="ARBA" id="ARBA00023157"/>
    </source>
</evidence>
<dbReference type="GO" id="GO:0005576">
    <property type="term" value="C:extracellular region"/>
    <property type="evidence" value="ECO:0007669"/>
    <property type="project" value="UniProtKB-SubCell"/>
</dbReference>
<dbReference type="InterPro" id="IPR036819">
    <property type="entry name" value="Subtilisin_inhibitor-like_sf"/>
</dbReference>
<comment type="caution">
    <text evidence="8">The sequence shown here is derived from an EMBL/GenBank/DDBJ whole genome shotgun (WGS) entry which is preliminary data.</text>
</comment>
<dbReference type="GO" id="GO:0004867">
    <property type="term" value="F:serine-type endopeptidase inhibitor activity"/>
    <property type="evidence" value="ECO:0007669"/>
    <property type="project" value="UniProtKB-KW"/>
</dbReference>
<evidence type="ECO:0000259" key="7">
    <source>
        <dbReference type="Pfam" id="PF00720"/>
    </source>
</evidence>
<evidence type="ECO:0000256" key="4">
    <source>
        <dbReference type="ARBA" id="ARBA00022690"/>
    </source>
</evidence>
<keyword evidence="9" id="KW-1185">Reference proteome</keyword>
<comment type="subcellular location">
    <subcellularLocation>
        <location evidence="1">Secreted</location>
    </subcellularLocation>
</comment>
<reference evidence="8 9" key="1">
    <citation type="submission" date="2018-08" db="EMBL/GenBank/DDBJ databases">
        <title>Sequencing the genomes of 1000 actinobacteria strains.</title>
        <authorList>
            <person name="Klenk H.-P."/>
        </authorList>
    </citation>
    <scope>NUCLEOTIDE SEQUENCE [LARGE SCALE GENOMIC DNA]</scope>
    <source>
        <strain evidence="8 9">DSM 22891</strain>
    </source>
</reference>
<dbReference type="SUPFAM" id="SSF55399">
    <property type="entry name" value="Subtilisin inhibitor"/>
    <property type="match status" value="1"/>
</dbReference>
<organism evidence="8 9">
    <name type="scientific">Thermasporomyces composti</name>
    <dbReference type="NCBI Taxonomy" id="696763"/>
    <lineage>
        <taxon>Bacteria</taxon>
        <taxon>Bacillati</taxon>
        <taxon>Actinomycetota</taxon>
        <taxon>Actinomycetes</taxon>
        <taxon>Propionibacteriales</taxon>
        <taxon>Nocardioidaceae</taxon>
        <taxon>Thermasporomyces</taxon>
    </lineage>
</organism>
<dbReference type="InterPro" id="IPR023549">
    <property type="entry name" value="Subtilisin_inhibitor"/>
</dbReference>
<comment type="similarity">
    <text evidence="2">Belongs to the protease inhibitor I16 (SSI) family.</text>
</comment>
<keyword evidence="5" id="KW-0722">Serine protease inhibitor</keyword>
<evidence type="ECO:0000256" key="3">
    <source>
        <dbReference type="ARBA" id="ARBA00022525"/>
    </source>
</evidence>
<proteinExistence type="inferred from homology"/>
<dbReference type="Proteomes" id="UP000256485">
    <property type="component" value="Unassembled WGS sequence"/>
</dbReference>
<evidence type="ECO:0000313" key="8">
    <source>
        <dbReference type="EMBL" id="REF35669.1"/>
    </source>
</evidence>
<gene>
    <name evidence="8" type="ORF">DFJ64_1054</name>
</gene>
<dbReference type="OrthoDB" id="3427327at2"/>
<evidence type="ECO:0000313" key="9">
    <source>
        <dbReference type="Proteomes" id="UP000256485"/>
    </source>
</evidence>
<keyword evidence="3" id="KW-0964">Secreted</keyword>
<feature type="domain" description="Subtilisin inhibitor" evidence="7">
    <location>
        <begin position="7"/>
        <end position="84"/>
    </location>
</feature>
<dbReference type="Gene3D" id="3.30.350.10">
    <property type="entry name" value="Subtilisin inhibitor-like"/>
    <property type="match status" value="1"/>
</dbReference>
<dbReference type="RefSeq" id="WP_115849419.1">
    <property type="nucleotide sequence ID" value="NZ_QTUC01000001.1"/>
</dbReference>
<dbReference type="EMBL" id="QTUC01000001">
    <property type="protein sequence ID" value="REF35669.1"/>
    <property type="molecule type" value="Genomic_DNA"/>
</dbReference>
<keyword evidence="4" id="KW-0646">Protease inhibitor</keyword>
<evidence type="ECO:0000256" key="1">
    <source>
        <dbReference type="ARBA" id="ARBA00004613"/>
    </source>
</evidence>
<sequence>MTTASTHLTVTVWERPGAPPRVWTLTADPPGGTHPDPEAAIRAIEEAQRPFDPVPRGALCAQVYGGPQRAVIEGHWRGRPVSARYDKRNACEIARWKALSAVLDASDA</sequence>
<dbReference type="AlphaFoldDB" id="A0A3D9V2E9"/>
<dbReference type="Pfam" id="PF00720">
    <property type="entry name" value="SSI"/>
    <property type="match status" value="1"/>
</dbReference>
<accession>A0A3D9V2E9</accession>
<protein>
    <submittedName>
        <fullName evidence="8">Subtilisin inhibitor-like</fullName>
    </submittedName>
</protein>
<evidence type="ECO:0000256" key="5">
    <source>
        <dbReference type="ARBA" id="ARBA00022900"/>
    </source>
</evidence>
<name>A0A3D9V2E9_THECX</name>